<evidence type="ECO:0000313" key="1">
    <source>
        <dbReference type="EMBL" id="MBR1369774.1"/>
    </source>
</evidence>
<evidence type="ECO:0000313" key="2">
    <source>
        <dbReference type="Proteomes" id="UP000730161"/>
    </source>
</evidence>
<dbReference type="AlphaFoldDB" id="A0A8J8B668"/>
<organism evidence="1 2">
    <name type="scientific">Methanocalculus chunghsingensis</name>
    <dbReference type="NCBI Taxonomy" id="156457"/>
    <lineage>
        <taxon>Archaea</taxon>
        <taxon>Methanobacteriati</taxon>
        <taxon>Methanobacteriota</taxon>
        <taxon>Stenosarchaea group</taxon>
        <taxon>Methanomicrobia</taxon>
        <taxon>Methanomicrobiales</taxon>
        <taxon>Methanocalculaceae</taxon>
        <taxon>Methanocalculus</taxon>
    </lineage>
</organism>
<proteinExistence type="predicted"/>
<keyword evidence="2" id="KW-1185">Reference proteome</keyword>
<sequence>MMMRHIGFLLIICAMLIVATGCTAPPSGLSNGQDTLPAPTPTATIVPATTPTAIIDPGHVTFITQDNTPIDGVQILPQSVSTSSGNNNQTVIYSQKMDFQYNEITMVVDVPHPPLIIDLDITPELRTRIKEGTSDYGEKKDYRYQIDHLSQNVWLECTVKDAETDTIVVKDGFGRTFALDSTREIVIRRSGTYQITFVGNFVTAEIMMRIPERVQQ</sequence>
<accession>A0A8J8B668</accession>
<comment type="caution">
    <text evidence="1">The sequence shown here is derived from an EMBL/GenBank/DDBJ whole genome shotgun (WGS) entry which is preliminary data.</text>
</comment>
<dbReference type="PROSITE" id="PS51257">
    <property type="entry name" value="PROKAR_LIPOPROTEIN"/>
    <property type="match status" value="1"/>
</dbReference>
<dbReference type="Proteomes" id="UP000730161">
    <property type="component" value="Unassembled WGS sequence"/>
</dbReference>
<reference evidence="1" key="1">
    <citation type="submission" date="2014-12" db="EMBL/GenBank/DDBJ databases">
        <authorList>
            <person name="Huang H.-H."/>
            <person name="Chen S.-C."/>
            <person name="Lai M.-C."/>
        </authorList>
    </citation>
    <scope>NUCLEOTIDE SEQUENCE</scope>
    <source>
        <strain evidence="1">K1F9705b</strain>
    </source>
</reference>
<name>A0A8J8B668_9EURY</name>
<gene>
    <name evidence="1" type="ORF">RJ53_09925</name>
</gene>
<dbReference type="EMBL" id="JWHL01000019">
    <property type="protein sequence ID" value="MBR1369774.1"/>
    <property type="molecule type" value="Genomic_DNA"/>
</dbReference>
<protein>
    <submittedName>
        <fullName evidence="1">Uncharacterized protein</fullName>
    </submittedName>
</protein>